<keyword evidence="9 12" id="KW-0675">Receptor</keyword>
<feature type="transmembrane region" description="Helical" evidence="13">
    <location>
        <begin position="12"/>
        <end position="36"/>
    </location>
</feature>
<dbReference type="EMBL" id="WNTK01009322">
    <property type="protein sequence ID" value="KAG9462820.1"/>
    <property type="molecule type" value="Genomic_DNA"/>
</dbReference>
<feature type="transmembrane region" description="Helical" evidence="13">
    <location>
        <begin position="223"/>
        <end position="242"/>
    </location>
</feature>
<dbReference type="GO" id="GO:0004930">
    <property type="term" value="F:G protein-coupled receptor activity"/>
    <property type="evidence" value="ECO:0007669"/>
    <property type="project" value="UniProtKB-KW"/>
</dbReference>
<comment type="caution">
    <text evidence="14">The sequence shown here is derived from an EMBL/GenBank/DDBJ whole genome shotgun (WGS) entry which is preliminary data.</text>
</comment>
<keyword evidence="3 12" id="KW-0919">Taste</keyword>
<gene>
    <name evidence="14" type="ORF">GDO78_023041</name>
</gene>
<evidence type="ECO:0000256" key="5">
    <source>
        <dbReference type="ARBA" id="ARBA00022692"/>
    </source>
</evidence>
<keyword evidence="4 12" id="KW-0716">Sensory transduction</keyword>
<dbReference type="GO" id="GO:0016020">
    <property type="term" value="C:membrane"/>
    <property type="evidence" value="ECO:0007669"/>
    <property type="project" value="UniProtKB-SubCell"/>
</dbReference>
<evidence type="ECO:0000313" key="15">
    <source>
        <dbReference type="Proteomes" id="UP000770717"/>
    </source>
</evidence>
<evidence type="ECO:0000256" key="1">
    <source>
        <dbReference type="ARBA" id="ARBA00004141"/>
    </source>
</evidence>
<dbReference type="PANTHER" id="PTHR11394:SF47">
    <property type="entry name" value="TASTE RECEPTOR TYPE 2 MEMBER 40"/>
    <property type="match status" value="1"/>
</dbReference>
<evidence type="ECO:0000256" key="13">
    <source>
        <dbReference type="SAM" id="Phobius"/>
    </source>
</evidence>
<evidence type="ECO:0000313" key="14">
    <source>
        <dbReference type="EMBL" id="KAG9462820.1"/>
    </source>
</evidence>
<dbReference type="Proteomes" id="UP000770717">
    <property type="component" value="Unassembled WGS sequence"/>
</dbReference>
<keyword evidence="15" id="KW-1185">Reference proteome</keyword>
<keyword evidence="6 13" id="KW-1133">Transmembrane helix</keyword>
<reference evidence="14" key="1">
    <citation type="thesis" date="2020" institute="ProQuest LLC" country="789 East Eisenhower Parkway, Ann Arbor, MI, USA">
        <title>Comparative Genomics and Chromosome Evolution.</title>
        <authorList>
            <person name="Mudd A.B."/>
        </authorList>
    </citation>
    <scope>NUCLEOTIDE SEQUENCE</scope>
    <source>
        <strain evidence="14">HN-11 Male</strain>
        <tissue evidence="14">Kidney and liver</tissue>
    </source>
</reference>
<evidence type="ECO:0000256" key="6">
    <source>
        <dbReference type="ARBA" id="ARBA00022989"/>
    </source>
</evidence>
<feature type="transmembrane region" description="Helical" evidence="13">
    <location>
        <begin position="176"/>
        <end position="202"/>
    </location>
</feature>
<evidence type="ECO:0000256" key="3">
    <source>
        <dbReference type="ARBA" id="ARBA00022480"/>
    </source>
</evidence>
<comment type="similarity">
    <text evidence="2 11">Belongs to the G-protein coupled receptor T2R family.</text>
</comment>
<organism evidence="14 15">
    <name type="scientific">Eleutherodactylus coqui</name>
    <name type="common">Puerto Rican coqui</name>
    <dbReference type="NCBI Taxonomy" id="57060"/>
    <lineage>
        <taxon>Eukaryota</taxon>
        <taxon>Metazoa</taxon>
        <taxon>Chordata</taxon>
        <taxon>Craniata</taxon>
        <taxon>Vertebrata</taxon>
        <taxon>Euteleostomi</taxon>
        <taxon>Amphibia</taxon>
        <taxon>Batrachia</taxon>
        <taxon>Anura</taxon>
        <taxon>Neobatrachia</taxon>
        <taxon>Hyloidea</taxon>
        <taxon>Eleutherodactylidae</taxon>
        <taxon>Eleutherodactylinae</taxon>
        <taxon>Eleutherodactylus</taxon>
        <taxon>Eleutherodactylus</taxon>
    </lineage>
</organism>
<protein>
    <recommendedName>
        <fullName evidence="12">Taste receptor type 2</fullName>
    </recommendedName>
</protein>
<name>A0A8J6E4Q0_ELECQ</name>
<evidence type="ECO:0000256" key="4">
    <source>
        <dbReference type="ARBA" id="ARBA00022606"/>
    </source>
</evidence>
<evidence type="ECO:0000256" key="2">
    <source>
        <dbReference type="ARBA" id="ARBA00007376"/>
    </source>
</evidence>
<keyword evidence="8 12" id="KW-0472">Membrane</keyword>
<sequence>MDARMDSGYFFIVTTEIIFVIGLITHVFIIAVNAIAWKRRTISTSDQVTISIVIIKVTLQLLVQIKVFLESFEEIYLLIILWISEVLFLSSVFSSIWLSTLLSIVLYLKISTRHNVVFLWLKMAIMKNILSLIITIVLVSIGYCSIISVIMYFSASQNSTQEYLLNNQELHQTMEAFYYIYHILPFIICLLSSLLLIISLTFHISQIRYTQNSASSLHVYYRTIKYTTVSLLTCALYIILNIMEGELNSDFSNFLWIICTTFHSMYIIYVTTTLRKHFSRVLLQLTNPLFREKEPNSNEQAVTVTS</sequence>
<feature type="transmembrane region" description="Helical" evidence="13">
    <location>
        <begin position="254"/>
        <end position="274"/>
    </location>
</feature>
<feature type="transmembrane region" description="Helical" evidence="13">
    <location>
        <begin position="48"/>
        <end position="69"/>
    </location>
</feature>
<keyword evidence="5 12" id="KW-0812">Transmembrane</keyword>
<keyword evidence="7 12" id="KW-0297">G-protein coupled receptor</keyword>
<evidence type="ECO:0000256" key="9">
    <source>
        <dbReference type="ARBA" id="ARBA00023170"/>
    </source>
</evidence>
<dbReference type="PANTHER" id="PTHR11394">
    <property type="entry name" value="TASTE RECEPTOR TYPE 2"/>
    <property type="match status" value="1"/>
</dbReference>
<evidence type="ECO:0000256" key="11">
    <source>
        <dbReference type="RuleBase" id="RU004423"/>
    </source>
</evidence>
<evidence type="ECO:0000256" key="10">
    <source>
        <dbReference type="ARBA" id="ARBA00023224"/>
    </source>
</evidence>
<evidence type="ECO:0000256" key="7">
    <source>
        <dbReference type="ARBA" id="ARBA00023040"/>
    </source>
</evidence>
<accession>A0A8J6E4Q0</accession>
<evidence type="ECO:0000256" key="12">
    <source>
        <dbReference type="RuleBase" id="RU004424"/>
    </source>
</evidence>
<dbReference type="InterPro" id="IPR007960">
    <property type="entry name" value="TAS2R"/>
</dbReference>
<dbReference type="Pfam" id="PF05296">
    <property type="entry name" value="TAS2R"/>
    <property type="match status" value="1"/>
</dbReference>
<keyword evidence="10 12" id="KW-0807">Transducer</keyword>
<dbReference type="GO" id="GO:0033038">
    <property type="term" value="F:bitter taste receptor activity"/>
    <property type="evidence" value="ECO:0007669"/>
    <property type="project" value="InterPro"/>
</dbReference>
<dbReference type="OrthoDB" id="8876749at2759"/>
<evidence type="ECO:0000256" key="8">
    <source>
        <dbReference type="ARBA" id="ARBA00023136"/>
    </source>
</evidence>
<comment type="subcellular location">
    <subcellularLocation>
        <location evidence="1 12">Membrane</location>
        <topology evidence="1 12">Multi-pass membrane protein</topology>
    </subcellularLocation>
</comment>
<feature type="transmembrane region" description="Helical" evidence="13">
    <location>
        <begin position="129"/>
        <end position="156"/>
    </location>
</feature>
<feature type="transmembrane region" description="Helical" evidence="13">
    <location>
        <begin position="75"/>
        <end position="108"/>
    </location>
</feature>
<dbReference type="AlphaFoldDB" id="A0A8J6E4Q0"/>
<dbReference type="SUPFAM" id="SSF81321">
    <property type="entry name" value="Family A G protein-coupled receptor-like"/>
    <property type="match status" value="1"/>
</dbReference>
<proteinExistence type="inferred from homology"/>